<accession>A0AAW0XYV3</accession>
<feature type="non-terminal residue" evidence="3">
    <location>
        <position position="231"/>
    </location>
</feature>
<keyword evidence="2" id="KW-1133">Transmembrane helix</keyword>
<feature type="transmembrane region" description="Helical" evidence="2">
    <location>
        <begin position="94"/>
        <end position="118"/>
    </location>
</feature>
<evidence type="ECO:0000313" key="4">
    <source>
        <dbReference type="Proteomes" id="UP001445076"/>
    </source>
</evidence>
<organism evidence="3 4">
    <name type="scientific">Cherax quadricarinatus</name>
    <name type="common">Australian red claw crayfish</name>
    <dbReference type="NCBI Taxonomy" id="27406"/>
    <lineage>
        <taxon>Eukaryota</taxon>
        <taxon>Metazoa</taxon>
        <taxon>Ecdysozoa</taxon>
        <taxon>Arthropoda</taxon>
        <taxon>Crustacea</taxon>
        <taxon>Multicrustacea</taxon>
        <taxon>Malacostraca</taxon>
        <taxon>Eumalacostraca</taxon>
        <taxon>Eucarida</taxon>
        <taxon>Decapoda</taxon>
        <taxon>Pleocyemata</taxon>
        <taxon>Astacidea</taxon>
        <taxon>Parastacoidea</taxon>
        <taxon>Parastacidae</taxon>
        <taxon>Cherax</taxon>
    </lineage>
</organism>
<feature type="compositionally biased region" description="Polar residues" evidence="1">
    <location>
        <begin position="18"/>
        <end position="57"/>
    </location>
</feature>
<feature type="non-terminal residue" evidence="3">
    <location>
        <position position="1"/>
    </location>
</feature>
<keyword evidence="4" id="KW-1185">Reference proteome</keyword>
<comment type="caution">
    <text evidence="3">The sequence shown here is derived from an EMBL/GenBank/DDBJ whole genome shotgun (WGS) entry which is preliminary data.</text>
</comment>
<evidence type="ECO:0000256" key="2">
    <source>
        <dbReference type="SAM" id="Phobius"/>
    </source>
</evidence>
<keyword evidence="2" id="KW-0812">Transmembrane</keyword>
<name>A0AAW0XYV3_CHEQU</name>
<dbReference type="AlphaFoldDB" id="A0AAW0XYV3"/>
<reference evidence="3 4" key="1">
    <citation type="journal article" date="2024" name="BMC Genomics">
        <title>Genome assembly of redclaw crayfish (Cherax quadricarinatus) provides insights into its immune adaptation and hypoxia tolerance.</title>
        <authorList>
            <person name="Liu Z."/>
            <person name="Zheng J."/>
            <person name="Li H."/>
            <person name="Fang K."/>
            <person name="Wang S."/>
            <person name="He J."/>
            <person name="Zhou D."/>
            <person name="Weng S."/>
            <person name="Chi M."/>
            <person name="Gu Z."/>
            <person name="He J."/>
            <person name="Li F."/>
            <person name="Wang M."/>
        </authorList>
    </citation>
    <scope>NUCLEOTIDE SEQUENCE [LARGE SCALE GENOMIC DNA]</scope>
    <source>
        <strain evidence="3">ZL_2023a</strain>
    </source>
</reference>
<feature type="region of interest" description="Disordered" evidence="1">
    <location>
        <begin position="1"/>
        <end position="68"/>
    </location>
</feature>
<evidence type="ECO:0000256" key="1">
    <source>
        <dbReference type="SAM" id="MobiDB-lite"/>
    </source>
</evidence>
<evidence type="ECO:0000313" key="3">
    <source>
        <dbReference type="EMBL" id="KAK8744503.1"/>
    </source>
</evidence>
<gene>
    <name evidence="3" type="ORF">OTU49_000843</name>
</gene>
<keyword evidence="2" id="KW-0472">Membrane</keyword>
<dbReference type="Proteomes" id="UP001445076">
    <property type="component" value="Unassembled WGS sequence"/>
</dbReference>
<sequence>NQSIQSSHNMYYKRPTQPLRQSASQANRPESQQGYNRPESQQGFSNSFVNPQPQDYSSPADDWKDQQPRPLLSQLFPDSAIVDRLANIDPLSPASVISGGMLVLALALALFYFNYVWYPTPVVTAKMIKLLLDAAPSELITTDQEKAITEVYEVFRSLETTYSHNQDLWLPFCKNRMVCQVHKEVPGLWQVTQAYAALVRSSLATGPENSDDLDAYLKAAQQGEAATSCDT</sequence>
<proteinExistence type="predicted"/>
<protein>
    <submittedName>
        <fullName evidence="3">Uncharacterized protein</fullName>
    </submittedName>
</protein>
<dbReference type="EMBL" id="JARKIK010000022">
    <property type="protein sequence ID" value="KAK8744503.1"/>
    <property type="molecule type" value="Genomic_DNA"/>
</dbReference>